<protein>
    <submittedName>
        <fullName evidence="1">Uncharacterized protein</fullName>
    </submittedName>
</protein>
<reference evidence="1" key="1">
    <citation type="submission" date="2018-05" db="EMBL/GenBank/DDBJ databases">
        <authorList>
            <person name="Lanie J.A."/>
            <person name="Ng W.-L."/>
            <person name="Kazmierczak K.M."/>
            <person name="Andrzejewski T.M."/>
            <person name="Davidsen T.M."/>
            <person name="Wayne K.J."/>
            <person name="Tettelin H."/>
            <person name="Glass J.I."/>
            <person name="Rusch D."/>
            <person name="Podicherti R."/>
            <person name="Tsui H.-C.T."/>
            <person name="Winkler M.E."/>
        </authorList>
    </citation>
    <scope>NUCLEOTIDE SEQUENCE</scope>
</reference>
<dbReference type="InterPro" id="IPR023393">
    <property type="entry name" value="START-like_dom_sf"/>
</dbReference>
<feature type="non-terminal residue" evidence="1">
    <location>
        <position position="46"/>
    </location>
</feature>
<evidence type="ECO:0000313" key="1">
    <source>
        <dbReference type="EMBL" id="SVB76416.1"/>
    </source>
</evidence>
<accession>A0A382GMR9</accession>
<name>A0A382GMR9_9ZZZZ</name>
<dbReference type="AlphaFoldDB" id="A0A382GMR9"/>
<proteinExistence type="predicted"/>
<gene>
    <name evidence="1" type="ORF">METZ01_LOCUS229270</name>
</gene>
<sequence length="46" mass="5215">MTLPLAREQVFAFFAEAQNLERITPPELGFRIASRTPVDITNRLSP</sequence>
<dbReference type="EMBL" id="UINC01056413">
    <property type="protein sequence ID" value="SVB76416.1"/>
    <property type="molecule type" value="Genomic_DNA"/>
</dbReference>
<dbReference type="Gene3D" id="3.30.530.20">
    <property type="match status" value="1"/>
</dbReference>
<organism evidence="1">
    <name type="scientific">marine metagenome</name>
    <dbReference type="NCBI Taxonomy" id="408172"/>
    <lineage>
        <taxon>unclassified sequences</taxon>
        <taxon>metagenomes</taxon>
        <taxon>ecological metagenomes</taxon>
    </lineage>
</organism>